<keyword evidence="3" id="KW-1185">Reference proteome</keyword>
<dbReference type="EMBL" id="BMAU01021250">
    <property type="protein sequence ID" value="GFY05260.1"/>
    <property type="molecule type" value="Genomic_DNA"/>
</dbReference>
<organism evidence="2 3">
    <name type="scientific">Trichonephila clavipes</name>
    <name type="common">Golden silk orbweaver</name>
    <name type="synonym">Nephila clavipes</name>
    <dbReference type="NCBI Taxonomy" id="2585209"/>
    <lineage>
        <taxon>Eukaryota</taxon>
        <taxon>Metazoa</taxon>
        <taxon>Ecdysozoa</taxon>
        <taxon>Arthropoda</taxon>
        <taxon>Chelicerata</taxon>
        <taxon>Arachnida</taxon>
        <taxon>Araneae</taxon>
        <taxon>Araneomorphae</taxon>
        <taxon>Entelegynae</taxon>
        <taxon>Araneoidea</taxon>
        <taxon>Nephilidae</taxon>
        <taxon>Trichonephila</taxon>
    </lineage>
</organism>
<accession>A0A8X6S5Z7</accession>
<feature type="compositionally biased region" description="Basic and acidic residues" evidence="1">
    <location>
        <begin position="44"/>
        <end position="58"/>
    </location>
</feature>
<sequence>MSLRPTGKQNSSWLRMDVHSSESQCACANKRIHLRIYTRAFGDGSHHCESCQETRKTPELAPSSPNYHTTPPGGRLSSRQI</sequence>
<dbReference type="Proteomes" id="UP000887159">
    <property type="component" value="Unassembled WGS sequence"/>
</dbReference>
<protein>
    <submittedName>
        <fullName evidence="2">Uncharacterized protein</fullName>
    </submittedName>
</protein>
<evidence type="ECO:0000313" key="3">
    <source>
        <dbReference type="Proteomes" id="UP000887159"/>
    </source>
</evidence>
<gene>
    <name evidence="2" type="ORF">TNCV_2207061</name>
</gene>
<dbReference type="AlphaFoldDB" id="A0A8X6S5Z7"/>
<name>A0A8X6S5Z7_TRICX</name>
<proteinExistence type="predicted"/>
<comment type="caution">
    <text evidence="2">The sequence shown here is derived from an EMBL/GenBank/DDBJ whole genome shotgun (WGS) entry which is preliminary data.</text>
</comment>
<feature type="region of interest" description="Disordered" evidence="1">
    <location>
        <begin position="44"/>
        <end position="81"/>
    </location>
</feature>
<reference evidence="2" key="1">
    <citation type="submission" date="2020-08" db="EMBL/GenBank/DDBJ databases">
        <title>Multicomponent nature underlies the extraordinary mechanical properties of spider dragline silk.</title>
        <authorList>
            <person name="Kono N."/>
            <person name="Nakamura H."/>
            <person name="Mori M."/>
            <person name="Yoshida Y."/>
            <person name="Ohtoshi R."/>
            <person name="Malay A.D."/>
            <person name="Moran D.A.P."/>
            <person name="Tomita M."/>
            <person name="Numata K."/>
            <person name="Arakawa K."/>
        </authorList>
    </citation>
    <scope>NUCLEOTIDE SEQUENCE</scope>
</reference>
<evidence type="ECO:0000313" key="2">
    <source>
        <dbReference type="EMBL" id="GFY05260.1"/>
    </source>
</evidence>
<evidence type="ECO:0000256" key="1">
    <source>
        <dbReference type="SAM" id="MobiDB-lite"/>
    </source>
</evidence>